<dbReference type="AlphaFoldDB" id="A0A0F9EZR1"/>
<reference evidence="1" key="1">
    <citation type="journal article" date="2015" name="Nature">
        <title>Complex archaea that bridge the gap between prokaryotes and eukaryotes.</title>
        <authorList>
            <person name="Spang A."/>
            <person name="Saw J.H."/>
            <person name="Jorgensen S.L."/>
            <person name="Zaremba-Niedzwiedzka K."/>
            <person name="Martijn J."/>
            <person name="Lind A.E."/>
            <person name="van Eijk R."/>
            <person name="Schleper C."/>
            <person name="Guy L."/>
            <person name="Ettema T.J."/>
        </authorList>
    </citation>
    <scope>NUCLEOTIDE SEQUENCE</scope>
</reference>
<protein>
    <submittedName>
        <fullName evidence="1">Uncharacterized protein</fullName>
    </submittedName>
</protein>
<sequence>LAQLIGDLTMAGVIAYALKIVWGKYQEQITENKQLMKDQTQEWKRLAGLEESRDPEETD</sequence>
<accession>A0A0F9EZR1</accession>
<proteinExistence type="predicted"/>
<dbReference type="EMBL" id="LAZR01032581">
    <property type="protein sequence ID" value="KKL50480.1"/>
    <property type="molecule type" value="Genomic_DNA"/>
</dbReference>
<gene>
    <name evidence="1" type="ORF">LCGC14_2305050</name>
</gene>
<evidence type="ECO:0000313" key="1">
    <source>
        <dbReference type="EMBL" id="KKL50480.1"/>
    </source>
</evidence>
<feature type="non-terminal residue" evidence="1">
    <location>
        <position position="1"/>
    </location>
</feature>
<organism evidence="1">
    <name type="scientific">marine sediment metagenome</name>
    <dbReference type="NCBI Taxonomy" id="412755"/>
    <lineage>
        <taxon>unclassified sequences</taxon>
        <taxon>metagenomes</taxon>
        <taxon>ecological metagenomes</taxon>
    </lineage>
</organism>
<comment type="caution">
    <text evidence="1">The sequence shown here is derived from an EMBL/GenBank/DDBJ whole genome shotgun (WGS) entry which is preliminary data.</text>
</comment>
<name>A0A0F9EZR1_9ZZZZ</name>